<dbReference type="InterPro" id="IPR037293">
    <property type="entry name" value="Gal_Oxidase_central_sf"/>
</dbReference>
<proteinExistence type="predicted"/>
<reference evidence="4" key="1">
    <citation type="submission" date="2021-02" db="EMBL/GenBank/DDBJ databases">
        <authorList>
            <person name="Nowell W R."/>
        </authorList>
    </citation>
    <scope>NUCLEOTIDE SEQUENCE</scope>
</reference>
<evidence type="ECO:0000256" key="1">
    <source>
        <dbReference type="ARBA" id="ARBA00022441"/>
    </source>
</evidence>
<dbReference type="InterPro" id="IPR006652">
    <property type="entry name" value="Kelch_1"/>
</dbReference>
<gene>
    <name evidence="3" type="ORF">OVA965_LOCUS20849</name>
    <name evidence="4" type="ORF">TMI583_LOCUS21353</name>
</gene>
<dbReference type="InterPro" id="IPR011043">
    <property type="entry name" value="Gal_Oxase/kelch_b-propeller"/>
</dbReference>
<keyword evidence="1" id="KW-0880">Kelch repeat</keyword>
<dbReference type="Proteomes" id="UP000682733">
    <property type="component" value="Unassembled WGS sequence"/>
</dbReference>
<dbReference type="Pfam" id="PF24681">
    <property type="entry name" value="Kelch_KLHDC2_KLHL20_DRC7"/>
    <property type="match status" value="1"/>
</dbReference>
<dbReference type="EMBL" id="CAJNOK010011219">
    <property type="protein sequence ID" value="CAF1135185.1"/>
    <property type="molecule type" value="Genomic_DNA"/>
</dbReference>
<organism evidence="4 5">
    <name type="scientific">Didymodactylos carnosus</name>
    <dbReference type="NCBI Taxonomy" id="1234261"/>
    <lineage>
        <taxon>Eukaryota</taxon>
        <taxon>Metazoa</taxon>
        <taxon>Spiralia</taxon>
        <taxon>Gnathifera</taxon>
        <taxon>Rotifera</taxon>
        <taxon>Eurotatoria</taxon>
        <taxon>Bdelloidea</taxon>
        <taxon>Philodinida</taxon>
        <taxon>Philodinidae</taxon>
        <taxon>Didymodactylos</taxon>
    </lineage>
</organism>
<keyword evidence="2" id="KW-0677">Repeat</keyword>
<name>A0A8S2LXS8_9BILA</name>
<dbReference type="SUPFAM" id="SSF50965">
    <property type="entry name" value="Galactose oxidase, central domain"/>
    <property type="match status" value="1"/>
</dbReference>
<dbReference type="Proteomes" id="UP000677228">
    <property type="component" value="Unassembled WGS sequence"/>
</dbReference>
<dbReference type="SMART" id="SM00612">
    <property type="entry name" value="Kelch"/>
    <property type="match status" value="4"/>
</dbReference>
<dbReference type="EMBL" id="CAJOBA010023673">
    <property type="protein sequence ID" value="CAF3923218.1"/>
    <property type="molecule type" value="Genomic_DNA"/>
</dbReference>
<evidence type="ECO:0000256" key="2">
    <source>
        <dbReference type="ARBA" id="ARBA00022737"/>
    </source>
</evidence>
<evidence type="ECO:0000313" key="5">
    <source>
        <dbReference type="Proteomes" id="UP000682733"/>
    </source>
</evidence>
<sequence length="402" mass="43334">TLCCLACQSIGLHKEHQVKSVVDVVDDEKAELKKQIDKLRPVAIACEYEAEALEKIIQDINDSEARSGESIEKEFVHLVNLLTTRKEKLKEELKQKSQTCRDNLRFRQENLNNMKSSLNKGLREAEHTLSLNAFTALSQTKSVIGQLEKAKNDCREYHHHSSLPTIISFTISSQAIAQTVASVGSVVEALASMSSARYGHTATLLLSGKVLVTDGQGSSTCEVYDPLSNTWTPVASMSSAQYWHTATLLLSGKVLVTGGGSLSTCQVYDPASDKWTPVASMSSARYGHTATLLSSGKVLVTGGQGSSTCEVYDPASNTWTPVASMSSARYGHNATLLSSGKVLVTGGQGLSTCEVYDPLSNTWTPVASMASARYWHPATLLSSGKVLVTGGQDLSSCEVYDW</sequence>
<dbReference type="PANTHER" id="PTHR24412">
    <property type="entry name" value="KELCH PROTEIN"/>
    <property type="match status" value="1"/>
</dbReference>
<dbReference type="Gene3D" id="3.30.160.60">
    <property type="entry name" value="Classic Zinc Finger"/>
    <property type="match status" value="1"/>
</dbReference>
<protein>
    <submittedName>
        <fullName evidence="4">Uncharacterized protein</fullName>
    </submittedName>
</protein>
<dbReference type="AlphaFoldDB" id="A0A8S2LXS8"/>
<accession>A0A8S2LXS8</accession>
<feature type="non-terminal residue" evidence="4">
    <location>
        <position position="402"/>
    </location>
</feature>
<dbReference type="PANTHER" id="PTHR24412:SF497">
    <property type="entry name" value="KELCH-LIKE PROTEIN 18"/>
    <property type="match status" value="1"/>
</dbReference>
<dbReference type="Gene3D" id="2.130.10.80">
    <property type="entry name" value="Galactose oxidase/kelch, beta-propeller"/>
    <property type="match status" value="3"/>
</dbReference>
<evidence type="ECO:0000313" key="3">
    <source>
        <dbReference type="EMBL" id="CAF1135185.1"/>
    </source>
</evidence>
<evidence type="ECO:0000313" key="4">
    <source>
        <dbReference type="EMBL" id="CAF3923218.1"/>
    </source>
</evidence>
<comment type="caution">
    <text evidence="4">The sequence shown here is derived from an EMBL/GenBank/DDBJ whole genome shotgun (WGS) entry which is preliminary data.</text>
</comment>